<dbReference type="InterPro" id="IPR004254">
    <property type="entry name" value="AdipoR/HlyIII-related"/>
</dbReference>
<feature type="transmembrane region" description="Helical" evidence="8">
    <location>
        <begin position="15"/>
        <end position="37"/>
    </location>
</feature>
<dbReference type="GO" id="GO:0046872">
    <property type="term" value="F:metal ion binding"/>
    <property type="evidence" value="ECO:0007669"/>
    <property type="project" value="UniProtKB-KW"/>
</dbReference>
<dbReference type="AlphaFoldDB" id="A0A948X137"/>
<dbReference type="NCBIfam" id="TIGR01065">
    <property type="entry name" value="hlyIII"/>
    <property type="match status" value="1"/>
</dbReference>
<gene>
    <name evidence="9" type="ORF">H9901_04510</name>
</gene>
<comment type="caution">
    <text evidence="9">The sequence shown here is derived from an EMBL/GenBank/DDBJ whole genome shotgun (WGS) entry which is preliminary data.</text>
</comment>
<feature type="transmembrane region" description="Helical" evidence="8">
    <location>
        <begin position="139"/>
        <end position="157"/>
    </location>
</feature>
<feature type="transmembrane region" description="Helical" evidence="8">
    <location>
        <begin position="44"/>
        <end position="67"/>
    </location>
</feature>
<feature type="binding site" evidence="7">
    <location>
        <position position="190"/>
    </location>
    <ligand>
        <name>Zn(2+)</name>
        <dbReference type="ChEBI" id="CHEBI:29105"/>
    </ligand>
</feature>
<keyword evidence="3" id="KW-1003">Cell membrane</keyword>
<keyword evidence="7" id="KW-0479">Metal-binding</keyword>
<reference evidence="9" key="1">
    <citation type="journal article" date="2021" name="PeerJ">
        <title>Extensive microbial diversity within the chicken gut microbiome revealed by metagenomics and culture.</title>
        <authorList>
            <person name="Gilroy R."/>
            <person name="Ravi A."/>
            <person name="Getino M."/>
            <person name="Pursley I."/>
            <person name="Horton D.L."/>
            <person name="Alikhan N.F."/>
            <person name="Baker D."/>
            <person name="Gharbi K."/>
            <person name="Hall N."/>
            <person name="Watson M."/>
            <person name="Adriaenssens E.M."/>
            <person name="Foster-Nyarko E."/>
            <person name="Jarju S."/>
            <person name="Secka A."/>
            <person name="Antonio M."/>
            <person name="Oren A."/>
            <person name="Chaudhuri R.R."/>
            <person name="La Ragione R."/>
            <person name="Hildebrand F."/>
            <person name="Pallen M.J."/>
        </authorList>
    </citation>
    <scope>NUCLEOTIDE SEQUENCE</scope>
    <source>
        <strain evidence="9">F6-6636</strain>
    </source>
</reference>
<evidence type="ECO:0000313" key="9">
    <source>
        <dbReference type="EMBL" id="MBU3851941.1"/>
    </source>
</evidence>
<dbReference type="GO" id="GO:0140911">
    <property type="term" value="F:pore-forming activity"/>
    <property type="evidence" value="ECO:0007669"/>
    <property type="project" value="InterPro"/>
</dbReference>
<evidence type="ECO:0000256" key="2">
    <source>
        <dbReference type="ARBA" id="ARBA00008488"/>
    </source>
</evidence>
<keyword evidence="5 8" id="KW-1133">Transmembrane helix</keyword>
<evidence type="ECO:0000256" key="1">
    <source>
        <dbReference type="ARBA" id="ARBA00004651"/>
    </source>
</evidence>
<dbReference type="GO" id="GO:0005886">
    <property type="term" value="C:plasma membrane"/>
    <property type="evidence" value="ECO:0007669"/>
    <property type="project" value="UniProtKB-SubCell"/>
</dbReference>
<dbReference type="PANTHER" id="PTHR20855:SF3">
    <property type="entry name" value="LD03007P"/>
    <property type="match status" value="1"/>
</dbReference>
<reference evidence="9" key="2">
    <citation type="submission" date="2021-04" db="EMBL/GenBank/DDBJ databases">
        <authorList>
            <person name="Gilroy R."/>
        </authorList>
    </citation>
    <scope>NUCLEOTIDE SEQUENCE</scope>
    <source>
        <strain evidence="9">F6-6636</strain>
    </source>
</reference>
<dbReference type="Pfam" id="PF03006">
    <property type="entry name" value="HlyIII"/>
    <property type="match status" value="1"/>
</dbReference>
<dbReference type="PANTHER" id="PTHR20855">
    <property type="entry name" value="ADIPOR/PROGESTIN RECEPTOR-RELATED"/>
    <property type="match status" value="1"/>
</dbReference>
<accession>A0A948X137</accession>
<evidence type="ECO:0000256" key="5">
    <source>
        <dbReference type="ARBA" id="ARBA00022989"/>
    </source>
</evidence>
<name>A0A948X137_9LACO</name>
<dbReference type="InterPro" id="IPR005744">
    <property type="entry name" value="Hy-lIII"/>
</dbReference>
<evidence type="ECO:0000256" key="3">
    <source>
        <dbReference type="ARBA" id="ARBA00022475"/>
    </source>
</evidence>
<evidence type="ECO:0000256" key="8">
    <source>
        <dbReference type="SAM" id="Phobius"/>
    </source>
</evidence>
<evidence type="ECO:0000313" key="10">
    <source>
        <dbReference type="Proteomes" id="UP000777303"/>
    </source>
</evidence>
<comment type="subcellular location">
    <subcellularLocation>
        <location evidence="1">Cell membrane</location>
        <topology evidence="1">Multi-pass membrane protein</topology>
    </subcellularLocation>
</comment>
<organism evidence="9 10">
    <name type="scientific">Candidatus Paralactobacillus gallistercoris</name>
    <dbReference type="NCBI Taxonomy" id="2838724"/>
    <lineage>
        <taxon>Bacteria</taxon>
        <taxon>Bacillati</taxon>
        <taxon>Bacillota</taxon>
        <taxon>Bacilli</taxon>
        <taxon>Lactobacillales</taxon>
        <taxon>Lactobacillaceae</taxon>
        <taxon>Lactobacillus</taxon>
    </lineage>
</organism>
<evidence type="ECO:0000256" key="6">
    <source>
        <dbReference type="ARBA" id="ARBA00023136"/>
    </source>
</evidence>
<feature type="transmembrane region" description="Helical" evidence="8">
    <location>
        <begin position="114"/>
        <end position="133"/>
    </location>
</feature>
<dbReference type="Proteomes" id="UP000777303">
    <property type="component" value="Unassembled WGS sequence"/>
</dbReference>
<evidence type="ECO:0000256" key="7">
    <source>
        <dbReference type="PIRSR" id="PIRSR604254-1"/>
    </source>
</evidence>
<proteinExistence type="inferred from homology"/>
<feature type="binding site" evidence="7">
    <location>
        <position position="68"/>
    </location>
    <ligand>
        <name>Zn(2+)</name>
        <dbReference type="ChEBI" id="CHEBI:29105"/>
    </ligand>
</feature>
<protein>
    <submittedName>
        <fullName evidence="9">Hemolysin III family protein</fullName>
    </submittedName>
</protein>
<keyword evidence="6 8" id="KW-0472">Membrane</keyword>
<feature type="transmembrane region" description="Helical" evidence="8">
    <location>
        <begin position="164"/>
        <end position="183"/>
    </location>
</feature>
<keyword evidence="7" id="KW-0862">Zinc</keyword>
<evidence type="ECO:0000256" key="4">
    <source>
        <dbReference type="ARBA" id="ARBA00022692"/>
    </source>
</evidence>
<feature type="transmembrane region" description="Helical" evidence="8">
    <location>
        <begin position="189"/>
        <end position="211"/>
    </location>
</feature>
<feature type="transmembrane region" description="Helical" evidence="8">
    <location>
        <begin position="87"/>
        <end position="107"/>
    </location>
</feature>
<keyword evidence="4 8" id="KW-0812">Transmembrane</keyword>
<sequence>MNNKALRRYQIKNEVWSAITHGIGFSGAILALVLLILKACHLGPLALCSYIVFGVSMVVLYFSSMLYHCLSFTKAARVLQVFDHSSIFLLIAGSYTPFCLTIIKGWLGIGLLTIIWSVCLLGIIYKIFFVGKFKNLETILYVILGWACVVGIKPLWLGLGSHGICWLALGGIIYTSGALLYSAKKIPYAHVFWHILVMLGSLCMFIALYCYG</sequence>
<dbReference type="EMBL" id="JAHLFS010000054">
    <property type="protein sequence ID" value="MBU3851941.1"/>
    <property type="molecule type" value="Genomic_DNA"/>
</dbReference>
<feature type="binding site" evidence="7">
    <location>
        <position position="194"/>
    </location>
    <ligand>
        <name>Zn(2+)</name>
        <dbReference type="ChEBI" id="CHEBI:29105"/>
    </ligand>
</feature>
<comment type="similarity">
    <text evidence="2">Belongs to the UPF0073 (Hly-III) family.</text>
</comment>